<feature type="domain" description="Protein CR006 P-loop" evidence="1">
    <location>
        <begin position="136"/>
        <end position="747"/>
    </location>
</feature>
<accession>A0A2H3L0S2</accession>
<comment type="caution">
    <text evidence="2">The sequence shown here is derived from an EMBL/GenBank/DDBJ whole genome shotgun (WGS) entry which is preliminary data.</text>
</comment>
<name>A0A2H3L0S2_9FLAO</name>
<dbReference type="InterPro" id="IPR026866">
    <property type="entry name" value="CR006_AAA"/>
</dbReference>
<dbReference type="EMBL" id="PCMW01000018">
    <property type="protein sequence ID" value="PDS26260.1"/>
    <property type="molecule type" value="Genomic_DNA"/>
</dbReference>
<gene>
    <name evidence="2" type="ORF">B0A77_02810</name>
</gene>
<dbReference type="PANTHER" id="PTHR32114">
    <property type="entry name" value="ABC TRANSPORTER ABCH.3"/>
    <property type="match status" value="1"/>
</dbReference>
<organism evidence="2 3">
    <name type="scientific">Flavobacterium branchiophilum</name>
    <dbReference type="NCBI Taxonomy" id="55197"/>
    <lineage>
        <taxon>Bacteria</taxon>
        <taxon>Pseudomonadati</taxon>
        <taxon>Bacteroidota</taxon>
        <taxon>Flavobacteriia</taxon>
        <taxon>Flavobacteriales</taxon>
        <taxon>Flavobacteriaceae</taxon>
        <taxon>Flavobacterium</taxon>
    </lineage>
</organism>
<dbReference type="SUPFAM" id="SSF52540">
    <property type="entry name" value="P-loop containing nucleoside triphosphate hydrolases"/>
    <property type="match status" value="1"/>
</dbReference>
<reference evidence="2 3" key="1">
    <citation type="submission" date="2017-09" db="EMBL/GenBank/DDBJ databases">
        <title>Whole genomes of Flavobacteriaceae.</title>
        <authorList>
            <person name="Stine C."/>
            <person name="Li C."/>
            <person name="Tadesse D."/>
        </authorList>
    </citation>
    <scope>NUCLEOTIDE SEQUENCE [LARGE SCALE GENOMIC DNA]</scope>
    <source>
        <strain evidence="2 3">ATCC 35036</strain>
    </source>
</reference>
<dbReference type="AlphaFoldDB" id="A0A2H3L0S2"/>
<dbReference type="Proteomes" id="UP000220828">
    <property type="component" value="Unassembled WGS sequence"/>
</dbReference>
<proteinExistence type="predicted"/>
<dbReference type="InterPro" id="IPR027417">
    <property type="entry name" value="P-loop_NTPase"/>
</dbReference>
<dbReference type="CDD" id="cd00267">
    <property type="entry name" value="ABC_ATPase"/>
    <property type="match status" value="1"/>
</dbReference>
<dbReference type="PANTHER" id="PTHR32114:SF2">
    <property type="entry name" value="ABC TRANSPORTER ABCH.3"/>
    <property type="match status" value="1"/>
</dbReference>
<sequence length="894" mass="102132">MKWIDNVKNEKTFVYLLVSGKHKTKQDPKLRTMSVYQEILNWSSSRPLFVQDALRRIITLTTLTQTDIDELVELVKKDCGEATIILNAIPLDNTHIPTIISNSGNYPKLIGLNNPINIGALHNQGNLQFSNTGLSVIYGNNGSGKSSYSRILRKLCWSRSPNITLKKNVFNQSTHQQQVDFIVEDNGSNINFTWTENSPSNPILNSIFVFDNDCGDIYINNENPTEYKPIGIDVLEKLISTFASIHQNFASLVVTYNTQKPVLPQNLIQTTISQWYGTIENLQRANVDSYIQFSQTEMDRKRELTNLTTAQNPQLNITNLTNQRTRINGYIQQFSQIEALFNEQNINEIRANRNTFESANQAYQIATAELQNANTLEGFGTNPWRTLWEAARNYAHSSNLSDGQNFPSLVSLEKCVLCQQELDETAQQRLTTFNQFILNDVSTQLNSINSTIQQKLNPYNLLVIPAIENFAELEQLNPSFRDHYDQFFNSITTLKNSVITFLHNGGELNISLYNLTTSITSLIPRIDSEIEQNNQLLQNRNALVSELNELTVKEFLFNNKTTILQYFDEYQYKAWINRCQSQLTTNAISRKIGELMENQAVSLQHQEFISHLNFFNRDLASKVLISKTRTSHGNTFQKCGLNGITDSINSILSEGEQKIIALSNFLAECTIDNRLNTIIFDDPVTSLDMVYRDLIATKIVQLSQNRQIVVFTHDLSFLRLLIDTHKTITTTDCTIIGIDKYDGISGIVTDEIPYLAKNVQERINSIRRILTEHDALVITDSHGRETKLDSARKRFRMLLERSVEEILSNKTYERFSKNIHLKKGNLSSYIVTEQTDVDFLLHLFGKYSVTEHDGGISTISQLPNKPEILQDISDYSNWKNDFKAKLDTFKTTYN</sequence>
<dbReference type="Gene3D" id="3.40.50.300">
    <property type="entry name" value="P-loop containing nucleotide triphosphate hydrolases"/>
    <property type="match status" value="2"/>
</dbReference>
<evidence type="ECO:0000313" key="3">
    <source>
        <dbReference type="Proteomes" id="UP000220828"/>
    </source>
</evidence>
<protein>
    <recommendedName>
        <fullName evidence="1">Protein CR006 P-loop domain-containing protein</fullName>
    </recommendedName>
</protein>
<evidence type="ECO:0000259" key="1">
    <source>
        <dbReference type="Pfam" id="PF13166"/>
    </source>
</evidence>
<dbReference type="Pfam" id="PF13166">
    <property type="entry name" value="AAA_13"/>
    <property type="match status" value="1"/>
</dbReference>
<evidence type="ECO:0000313" key="2">
    <source>
        <dbReference type="EMBL" id="PDS26260.1"/>
    </source>
</evidence>